<name>A0ABZ2SR58_9ENTE</name>
<dbReference type="SUPFAM" id="SSF55729">
    <property type="entry name" value="Acyl-CoA N-acyltransferases (Nat)"/>
    <property type="match status" value="1"/>
</dbReference>
<evidence type="ECO:0000313" key="2">
    <source>
        <dbReference type="EMBL" id="WYJ78037.1"/>
    </source>
</evidence>
<keyword evidence="3" id="KW-1185">Reference proteome</keyword>
<evidence type="ECO:0000313" key="3">
    <source>
        <dbReference type="Proteomes" id="UP000664701"/>
    </source>
</evidence>
<feature type="domain" description="N-acetyltransferase" evidence="1">
    <location>
        <begin position="2"/>
        <end position="149"/>
    </location>
</feature>
<dbReference type="Pfam" id="PF00583">
    <property type="entry name" value="Acetyltransf_1"/>
    <property type="match status" value="1"/>
</dbReference>
<proteinExistence type="predicted"/>
<dbReference type="PROSITE" id="PS51186">
    <property type="entry name" value="GNAT"/>
    <property type="match status" value="1"/>
</dbReference>
<dbReference type="CDD" id="cd04301">
    <property type="entry name" value="NAT_SF"/>
    <property type="match status" value="1"/>
</dbReference>
<organism evidence="2 3">
    <name type="scientific">Candidatus Enterococcus lowellii</name>
    <dbReference type="NCBI Taxonomy" id="2230877"/>
    <lineage>
        <taxon>Bacteria</taxon>
        <taxon>Bacillati</taxon>
        <taxon>Bacillota</taxon>
        <taxon>Bacilli</taxon>
        <taxon>Lactobacillales</taxon>
        <taxon>Enterococcaceae</taxon>
        <taxon>Enterococcus</taxon>
    </lineage>
</organism>
<gene>
    <name evidence="2" type="ORF">DOK78_002693</name>
</gene>
<reference evidence="2 3" key="1">
    <citation type="submission" date="2024-03" db="EMBL/GenBank/DDBJ databases">
        <title>The Genome Sequence of Enterococcus sp. DIV2402.</title>
        <authorList>
            <consortium name="The Broad Institute Genomics Platform"/>
            <consortium name="The Broad Institute Microbial Omics Core"/>
            <consortium name="The Broad Institute Genomic Center for Infectious Diseases"/>
            <person name="Earl A."/>
            <person name="Manson A."/>
            <person name="Gilmore M."/>
            <person name="Schwartman J."/>
            <person name="Shea T."/>
            <person name="Abouelleil A."/>
            <person name="Cao P."/>
            <person name="Chapman S."/>
            <person name="Cusick C."/>
            <person name="Young S."/>
            <person name="Neafsey D."/>
            <person name="Nusbaum C."/>
            <person name="Birren B."/>
        </authorList>
    </citation>
    <scope>NUCLEOTIDE SEQUENCE [LARGE SCALE GENOMIC DNA]</scope>
    <source>
        <strain evidence="2 3">DIV2402</strain>
    </source>
</reference>
<dbReference type="InterPro" id="IPR000182">
    <property type="entry name" value="GNAT_dom"/>
</dbReference>
<dbReference type="RefSeq" id="WP_207941790.1">
    <property type="nucleotide sequence ID" value="NZ_CP147251.1"/>
</dbReference>
<protein>
    <submittedName>
        <fullName evidence="2">Diamine N-acetyltransferase</fullName>
    </submittedName>
</protein>
<dbReference type="EMBL" id="CP147251">
    <property type="protein sequence ID" value="WYJ78037.1"/>
    <property type="molecule type" value="Genomic_DNA"/>
</dbReference>
<evidence type="ECO:0000259" key="1">
    <source>
        <dbReference type="PROSITE" id="PS51186"/>
    </source>
</evidence>
<sequence>MIVLKKINQTNYKECISLRTTDEQKQFVCVNWYSLLESLYEKNRHALGIYLDDAMIGFMMFSHYPADASYAYDSWWIERFMIDTKFQNMGYGKEALIQGIHWFDQNISENVLRISAVKTNDVALKLYEKLSFIRTGEELEGEIVLLKTR</sequence>
<dbReference type="Proteomes" id="UP000664701">
    <property type="component" value="Chromosome"/>
</dbReference>
<dbReference type="InterPro" id="IPR016181">
    <property type="entry name" value="Acyl_CoA_acyltransferase"/>
</dbReference>
<accession>A0ABZ2SR58</accession>
<dbReference type="Gene3D" id="3.40.630.30">
    <property type="match status" value="1"/>
</dbReference>